<organism evidence="1 2">
    <name type="scientific">Persicobacter diffluens</name>
    <dbReference type="NCBI Taxonomy" id="981"/>
    <lineage>
        <taxon>Bacteria</taxon>
        <taxon>Pseudomonadati</taxon>
        <taxon>Bacteroidota</taxon>
        <taxon>Cytophagia</taxon>
        <taxon>Cytophagales</taxon>
        <taxon>Persicobacteraceae</taxon>
        <taxon>Persicobacter</taxon>
    </lineage>
</organism>
<evidence type="ECO:0008006" key="3">
    <source>
        <dbReference type="Google" id="ProtNLM"/>
    </source>
</evidence>
<accession>A0AAN4VZQ4</accession>
<dbReference type="Pfam" id="PF15575">
    <property type="entry name" value="Imm49"/>
    <property type="match status" value="1"/>
</dbReference>
<dbReference type="InterPro" id="IPR029074">
    <property type="entry name" value="Imm49"/>
</dbReference>
<keyword evidence="2" id="KW-1185">Reference proteome</keyword>
<sequence>MNILRHKLFDNFHKMKDFIFSIPSDKDILDFTNSLLYKGGRGVVSDLVLKRLMTKVAFGNEMHKQPVELYKYLHLVKEVSVFLFEKKSRTVGSEFIYILGNKECRGIGEEIKYFGSYYDWVQAFQLCLILKDETGLNKLLALVNDPKNFEVEGLAPYSPDVKEVEFYQSLFTNDPSFIASSFKTVYSLFDFDKYPPISPEFEEMAYHLRVPMLDVYFGIISKDEDLYNKYLADSLIGLRKYVESTKFSDTRHADAFYFIYWAALAAIRFAELNGLKTHVTSEYLPQWLVDGNFEGLPTVFDTME</sequence>
<gene>
    <name evidence="1" type="ORF">PEDI_36260</name>
</gene>
<dbReference type="Proteomes" id="UP001310022">
    <property type="component" value="Unassembled WGS sequence"/>
</dbReference>
<evidence type="ECO:0000313" key="1">
    <source>
        <dbReference type="EMBL" id="GJM63074.1"/>
    </source>
</evidence>
<comment type="caution">
    <text evidence="1">The sequence shown here is derived from an EMBL/GenBank/DDBJ whole genome shotgun (WGS) entry which is preliminary data.</text>
</comment>
<name>A0AAN4VZQ4_9BACT</name>
<reference evidence="1 2" key="1">
    <citation type="submission" date="2021-12" db="EMBL/GenBank/DDBJ databases">
        <title>Genome sequencing of bacteria with rrn-lacking chromosome and rrn-plasmid.</title>
        <authorList>
            <person name="Anda M."/>
            <person name="Iwasaki W."/>
        </authorList>
    </citation>
    <scope>NUCLEOTIDE SEQUENCE [LARGE SCALE GENOMIC DNA]</scope>
    <source>
        <strain evidence="1 2">NBRC 15940</strain>
    </source>
</reference>
<protein>
    <recommendedName>
        <fullName evidence="3">Immunity 49 family protein</fullName>
    </recommendedName>
</protein>
<proteinExistence type="predicted"/>
<evidence type="ECO:0000313" key="2">
    <source>
        <dbReference type="Proteomes" id="UP001310022"/>
    </source>
</evidence>
<dbReference type="EMBL" id="BQKE01000002">
    <property type="protein sequence ID" value="GJM63074.1"/>
    <property type="molecule type" value="Genomic_DNA"/>
</dbReference>
<dbReference type="AlphaFoldDB" id="A0AAN4VZQ4"/>